<proteinExistence type="predicted"/>
<evidence type="ECO:0000313" key="3">
    <source>
        <dbReference type="Proteomes" id="UP001229421"/>
    </source>
</evidence>
<keyword evidence="3" id="KW-1185">Reference proteome</keyword>
<name>A0AAD8PB16_TARER</name>
<organism evidence="2 3">
    <name type="scientific">Tagetes erecta</name>
    <name type="common">African marigold</name>
    <dbReference type="NCBI Taxonomy" id="13708"/>
    <lineage>
        <taxon>Eukaryota</taxon>
        <taxon>Viridiplantae</taxon>
        <taxon>Streptophyta</taxon>
        <taxon>Embryophyta</taxon>
        <taxon>Tracheophyta</taxon>
        <taxon>Spermatophyta</taxon>
        <taxon>Magnoliopsida</taxon>
        <taxon>eudicotyledons</taxon>
        <taxon>Gunneridae</taxon>
        <taxon>Pentapetalae</taxon>
        <taxon>asterids</taxon>
        <taxon>campanulids</taxon>
        <taxon>Asterales</taxon>
        <taxon>Asteraceae</taxon>
        <taxon>Asteroideae</taxon>
        <taxon>Heliantheae alliance</taxon>
        <taxon>Tageteae</taxon>
        <taxon>Tagetes</taxon>
    </lineage>
</organism>
<sequence length="105" mass="12632">MKLILNSVRQYLTIGYHEATFIDERYLSFQSSNYLIISHPQFPFSISIIKPNTFHLPIHIIHSYLLLFVSLVHYTFYSFIFIFILRSIYNFYYIKHKSLQVESNS</sequence>
<reference evidence="2" key="1">
    <citation type="journal article" date="2023" name="bioRxiv">
        <title>Improved chromosome-level genome assembly for marigold (Tagetes erecta).</title>
        <authorList>
            <person name="Jiang F."/>
            <person name="Yuan L."/>
            <person name="Wang S."/>
            <person name="Wang H."/>
            <person name="Xu D."/>
            <person name="Wang A."/>
            <person name="Fan W."/>
        </authorList>
    </citation>
    <scope>NUCLEOTIDE SEQUENCE</scope>
    <source>
        <strain evidence="2">WSJ</strain>
        <tissue evidence="2">Leaf</tissue>
    </source>
</reference>
<keyword evidence="1" id="KW-0812">Transmembrane</keyword>
<dbReference type="AlphaFoldDB" id="A0AAD8PB16"/>
<evidence type="ECO:0000256" key="1">
    <source>
        <dbReference type="SAM" id="Phobius"/>
    </source>
</evidence>
<keyword evidence="1" id="KW-1133">Transmembrane helix</keyword>
<feature type="transmembrane region" description="Helical" evidence="1">
    <location>
        <begin position="61"/>
        <end position="85"/>
    </location>
</feature>
<dbReference type="Proteomes" id="UP001229421">
    <property type="component" value="Unassembled WGS sequence"/>
</dbReference>
<dbReference type="EMBL" id="JAUHHV010000001">
    <property type="protein sequence ID" value="KAK1439429.1"/>
    <property type="molecule type" value="Genomic_DNA"/>
</dbReference>
<protein>
    <submittedName>
        <fullName evidence="2">Uncharacterized protein</fullName>
    </submittedName>
</protein>
<comment type="caution">
    <text evidence="2">The sequence shown here is derived from an EMBL/GenBank/DDBJ whole genome shotgun (WGS) entry which is preliminary data.</text>
</comment>
<gene>
    <name evidence="2" type="ORF">QVD17_05247</name>
</gene>
<evidence type="ECO:0000313" key="2">
    <source>
        <dbReference type="EMBL" id="KAK1439429.1"/>
    </source>
</evidence>
<accession>A0AAD8PB16</accession>
<keyword evidence="1" id="KW-0472">Membrane</keyword>